<evidence type="ECO:0000313" key="2">
    <source>
        <dbReference type="EMBL" id="PST36848.1"/>
    </source>
</evidence>
<feature type="domain" description="GerMN" evidence="1">
    <location>
        <begin position="77"/>
        <end position="162"/>
    </location>
</feature>
<proteinExistence type="predicted"/>
<protein>
    <recommendedName>
        <fullName evidence="1">GerMN domain-containing protein</fullName>
    </recommendedName>
</protein>
<keyword evidence="3" id="KW-1185">Reference proteome</keyword>
<evidence type="ECO:0000313" key="3">
    <source>
        <dbReference type="Proteomes" id="UP000241048"/>
    </source>
</evidence>
<dbReference type="EMBL" id="PYLO01000003">
    <property type="protein sequence ID" value="PST36848.1"/>
    <property type="molecule type" value="Genomic_DNA"/>
</dbReference>
<accession>A0A2T3FNI6</accession>
<name>A0A2T3FNI6_9CLOT</name>
<dbReference type="SMART" id="SM00909">
    <property type="entry name" value="Germane"/>
    <property type="match status" value="2"/>
</dbReference>
<dbReference type="PROSITE" id="PS51257">
    <property type="entry name" value="PROKAR_LIPOPROTEIN"/>
    <property type="match status" value="1"/>
</dbReference>
<dbReference type="InterPro" id="IPR019606">
    <property type="entry name" value="GerMN"/>
</dbReference>
<dbReference type="Proteomes" id="UP000241048">
    <property type="component" value="Unassembled WGS sequence"/>
</dbReference>
<gene>
    <name evidence="2" type="ORF">C7U56_09805</name>
</gene>
<feature type="domain" description="GerMN" evidence="1">
    <location>
        <begin position="217"/>
        <end position="302"/>
    </location>
</feature>
<dbReference type="AlphaFoldDB" id="A0A2T3FNI6"/>
<reference evidence="2 3" key="1">
    <citation type="submission" date="2018-03" db="EMBL/GenBank/DDBJ databases">
        <title>Lachnoclostridium SNUG30386 gen.nov., sp.nov., isolated from human faeces.</title>
        <authorList>
            <person name="Seo B."/>
            <person name="Jeon K."/>
            <person name="Ko G."/>
        </authorList>
    </citation>
    <scope>NUCLEOTIDE SEQUENCE [LARGE SCALE GENOMIC DNA]</scope>
    <source>
        <strain evidence="2 3">SNUG30386</strain>
    </source>
</reference>
<sequence>MEKIRKKSSGKWAGSVSLWLILCLACLLLLSGCRKKEEVHPTAGEDGVYQIYYLNSTRTGLASVSYQTETADAEILIGELAGQILAAPENPEYQAVLSDKVEFLDINRDNNVLTLNFNQEYMNTKASREILCRAALAKTFTQVKGVDYISINCEGQPLLDTHGNPVGAIAGSDFVDSISDVNSYEKVELTLYFANEEKDGLVAEKREVFHSMNTSLERLVVEQLLAGSQNGGLSVMPKNTKVLNVSLTDNTCYVNLDSSFISGDIDVAEYIPIYAIVDSLTELQTVNKVQITVNGSADVTYRNVISLVQPLEREEKYIVK</sequence>
<organism evidence="2 3">
    <name type="scientific">Clostridium fessum</name>
    <dbReference type="NCBI Taxonomy" id="2126740"/>
    <lineage>
        <taxon>Bacteria</taxon>
        <taxon>Bacillati</taxon>
        <taxon>Bacillota</taxon>
        <taxon>Clostridia</taxon>
        <taxon>Eubacteriales</taxon>
        <taxon>Clostridiaceae</taxon>
        <taxon>Clostridium</taxon>
    </lineage>
</organism>
<comment type="caution">
    <text evidence="2">The sequence shown here is derived from an EMBL/GenBank/DDBJ whole genome shotgun (WGS) entry which is preliminary data.</text>
</comment>
<dbReference type="RefSeq" id="WP_107001067.1">
    <property type="nucleotide sequence ID" value="NZ_DBFCBK010000023.1"/>
</dbReference>
<dbReference type="Pfam" id="PF10646">
    <property type="entry name" value="Germane"/>
    <property type="match status" value="2"/>
</dbReference>
<evidence type="ECO:0000259" key="1">
    <source>
        <dbReference type="SMART" id="SM00909"/>
    </source>
</evidence>